<gene>
    <name evidence="1" type="ORF">EB796_007319</name>
</gene>
<keyword evidence="2" id="KW-1185">Reference proteome</keyword>
<dbReference type="EMBL" id="VXIV02001090">
    <property type="protein sequence ID" value="KAF6034382.1"/>
    <property type="molecule type" value="Genomic_DNA"/>
</dbReference>
<evidence type="ECO:0000313" key="1">
    <source>
        <dbReference type="EMBL" id="KAF6034382.1"/>
    </source>
</evidence>
<evidence type="ECO:0000313" key="2">
    <source>
        <dbReference type="Proteomes" id="UP000593567"/>
    </source>
</evidence>
<reference evidence="1" key="1">
    <citation type="submission" date="2020-06" db="EMBL/GenBank/DDBJ databases">
        <title>Draft genome of Bugula neritina, a colonial animal packing powerful symbionts and potential medicines.</title>
        <authorList>
            <person name="Rayko M."/>
        </authorList>
    </citation>
    <scope>NUCLEOTIDE SEQUENCE [LARGE SCALE GENOMIC DNA]</scope>
    <source>
        <strain evidence="1">Kwan_BN1</strain>
    </source>
</reference>
<dbReference type="AlphaFoldDB" id="A0A7J7K6X6"/>
<organism evidence="1 2">
    <name type="scientific">Bugula neritina</name>
    <name type="common">Brown bryozoan</name>
    <name type="synonym">Sertularia neritina</name>
    <dbReference type="NCBI Taxonomy" id="10212"/>
    <lineage>
        <taxon>Eukaryota</taxon>
        <taxon>Metazoa</taxon>
        <taxon>Spiralia</taxon>
        <taxon>Lophotrochozoa</taxon>
        <taxon>Bryozoa</taxon>
        <taxon>Gymnolaemata</taxon>
        <taxon>Cheilostomatida</taxon>
        <taxon>Flustrina</taxon>
        <taxon>Buguloidea</taxon>
        <taxon>Bugulidae</taxon>
        <taxon>Bugula</taxon>
    </lineage>
</organism>
<name>A0A7J7K6X6_BUGNE</name>
<accession>A0A7J7K6X6</accession>
<proteinExistence type="predicted"/>
<sequence>MHLEPDSFSNFQKVSNSSEVVKCCCPMSFEETRADLKVAYLFVFSRNIIQYKVLLFPLFKQWPTCLSIWCCVLA</sequence>
<comment type="caution">
    <text evidence="1">The sequence shown here is derived from an EMBL/GenBank/DDBJ whole genome shotgun (WGS) entry which is preliminary data.</text>
</comment>
<protein>
    <submittedName>
        <fullName evidence="1">Uncharacterized protein</fullName>
    </submittedName>
</protein>
<dbReference type="Proteomes" id="UP000593567">
    <property type="component" value="Unassembled WGS sequence"/>
</dbReference>